<sequence>MAHKAACQQEKNWRKRNEKNGILNSHIAKVLADLGHTDTIVIADCGLPIPEGPVKIDLALSIGTPSFQEVTSLLLQEMAVENITVASEIKEANERDHLFLKKALSKLLHEVDHETFKDMTKQAKAVIRTGEATPYANCILHAGVIF</sequence>
<evidence type="ECO:0000256" key="4">
    <source>
        <dbReference type="ARBA" id="ARBA00023235"/>
    </source>
</evidence>
<accession>A0A1L6ZES7</accession>
<dbReference type="GO" id="GO:0048029">
    <property type="term" value="F:monosaccharide binding"/>
    <property type="evidence" value="ECO:0007669"/>
    <property type="project" value="InterPro"/>
</dbReference>
<dbReference type="Gene3D" id="3.40.1650.10">
    <property type="entry name" value="RbsD-like domain"/>
    <property type="match status" value="1"/>
</dbReference>
<evidence type="ECO:0000313" key="7">
    <source>
        <dbReference type="EMBL" id="APT45033.1"/>
    </source>
</evidence>
<comment type="function">
    <text evidence="6">Catalyzes the interconversion of beta-pyran and beta-furan forms of D-ribose.</text>
</comment>
<dbReference type="SUPFAM" id="SSF102546">
    <property type="entry name" value="RbsD-like"/>
    <property type="match status" value="1"/>
</dbReference>
<evidence type="ECO:0000256" key="2">
    <source>
        <dbReference type="ARBA" id="ARBA00012862"/>
    </source>
</evidence>
<organism evidence="7 8">
    <name type="scientific">Bacillus safensis</name>
    <dbReference type="NCBI Taxonomy" id="561879"/>
    <lineage>
        <taxon>Bacteria</taxon>
        <taxon>Bacillati</taxon>
        <taxon>Bacillota</taxon>
        <taxon>Bacilli</taxon>
        <taxon>Bacillales</taxon>
        <taxon>Bacillaceae</taxon>
        <taxon>Bacillus</taxon>
    </lineage>
</organism>
<evidence type="ECO:0000313" key="8">
    <source>
        <dbReference type="Proteomes" id="UP000185426"/>
    </source>
</evidence>
<proteinExistence type="inferred from homology"/>
<evidence type="ECO:0000256" key="1">
    <source>
        <dbReference type="ARBA" id="ARBA00000223"/>
    </source>
</evidence>
<dbReference type="PANTHER" id="PTHR37831">
    <property type="entry name" value="D-RIBOSE PYRANASE"/>
    <property type="match status" value="1"/>
</dbReference>
<dbReference type="InterPro" id="IPR007721">
    <property type="entry name" value="RbsD_FucU"/>
</dbReference>
<feature type="binding site" evidence="6">
    <location>
        <position position="113"/>
    </location>
    <ligand>
        <name>substrate</name>
    </ligand>
</feature>
<gene>
    <name evidence="6" type="primary">rbsD</name>
    <name evidence="7" type="ORF">BSA145_03290</name>
</gene>
<protein>
    <recommendedName>
        <fullName evidence="2 6">D-ribose pyranase</fullName>
        <ecNumber evidence="2 6">5.4.99.62</ecNumber>
    </recommendedName>
</protein>
<feature type="active site" description="Proton donor" evidence="6">
    <location>
        <position position="36"/>
    </location>
</feature>
<keyword evidence="4 6" id="KW-0413">Isomerase</keyword>
<keyword evidence="5 6" id="KW-0119">Carbohydrate metabolism</keyword>
<evidence type="ECO:0000256" key="3">
    <source>
        <dbReference type="ARBA" id="ARBA00022490"/>
    </source>
</evidence>
<dbReference type="HAMAP" id="MF_01661">
    <property type="entry name" value="D_rib_pyranase"/>
    <property type="match status" value="1"/>
</dbReference>
<dbReference type="GO" id="GO:0062193">
    <property type="term" value="F:D-ribose pyranase activity"/>
    <property type="evidence" value="ECO:0007669"/>
    <property type="project" value="UniProtKB-EC"/>
</dbReference>
<dbReference type="InterPro" id="IPR023750">
    <property type="entry name" value="RbsD-like_sf"/>
</dbReference>
<evidence type="ECO:0000256" key="6">
    <source>
        <dbReference type="HAMAP-Rule" id="MF_01661"/>
    </source>
</evidence>
<comment type="catalytic activity">
    <reaction evidence="1 6">
        <text>beta-D-ribopyranose = beta-D-ribofuranose</text>
        <dbReference type="Rhea" id="RHEA:25432"/>
        <dbReference type="ChEBI" id="CHEBI:27476"/>
        <dbReference type="ChEBI" id="CHEBI:47002"/>
        <dbReference type="EC" id="5.4.99.62"/>
    </reaction>
</comment>
<dbReference type="EC" id="5.4.99.62" evidence="2 6"/>
<evidence type="ECO:0000256" key="5">
    <source>
        <dbReference type="ARBA" id="ARBA00023277"/>
    </source>
</evidence>
<dbReference type="InterPro" id="IPR023064">
    <property type="entry name" value="D-ribose_pyranase"/>
</dbReference>
<feature type="binding site" evidence="6">
    <location>
        <begin position="135"/>
        <end position="137"/>
    </location>
    <ligand>
        <name>substrate</name>
    </ligand>
</feature>
<comment type="similarity">
    <text evidence="6">Belongs to the RbsD / FucU family. RbsD subfamily.</text>
</comment>
<dbReference type="GO" id="GO:0016872">
    <property type="term" value="F:intramolecular lyase activity"/>
    <property type="evidence" value="ECO:0007669"/>
    <property type="project" value="UniProtKB-UniRule"/>
</dbReference>
<dbReference type="RefSeq" id="WP_075621603.1">
    <property type="nucleotide sequence ID" value="NZ_CP015607.1"/>
</dbReference>
<reference evidence="7 8" key="1">
    <citation type="submission" date="2016-05" db="EMBL/GenBank/DDBJ databases">
        <title>Complete Genome and Methylome Analysis of Psychrotrophic Bacterial Isolates from Antarctic Lake Untersee.</title>
        <authorList>
            <person name="Fomenkov A."/>
            <person name="Akimov V.N."/>
            <person name="Vasilyeva L.V."/>
            <person name="Andersen D."/>
            <person name="Vincze T."/>
            <person name="Roberts R.J."/>
        </authorList>
    </citation>
    <scope>NUCLEOTIDE SEQUENCE [LARGE SCALE GENOMIC DNA]</scope>
    <source>
        <strain evidence="7 8">U14-5</strain>
    </source>
</reference>
<dbReference type="UniPathway" id="UPA00916">
    <property type="reaction ID" value="UER00888"/>
</dbReference>
<dbReference type="EMBL" id="CP015607">
    <property type="protein sequence ID" value="APT45033.1"/>
    <property type="molecule type" value="Genomic_DNA"/>
</dbReference>
<dbReference type="GO" id="GO:0005829">
    <property type="term" value="C:cytosol"/>
    <property type="evidence" value="ECO:0007669"/>
    <property type="project" value="TreeGrafter"/>
</dbReference>
<feature type="binding site" evidence="6">
    <location>
        <position position="44"/>
    </location>
    <ligand>
        <name>substrate</name>
    </ligand>
</feature>
<dbReference type="NCBIfam" id="NF008761">
    <property type="entry name" value="PRK11797.1"/>
    <property type="match status" value="1"/>
</dbReference>
<name>A0A1L6ZES7_BACIA</name>
<comment type="subcellular location">
    <subcellularLocation>
        <location evidence="6">Cytoplasm</location>
    </subcellularLocation>
</comment>
<dbReference type="AlphaFoldDB" id="A0A1L6ZES7"/>
<comment type="pathway">
    <text evidence="6">Carbohydrate metabolism; D-ribose degradation; D-ribose 5-phosphate from beta-D-ribopyranose: step 1/2.</text>
</comment>
<comment type="subunit">
    <text evidence="6">Homodecamer.</text>
</comment>
<dbReference type="PANTHER" id="PTHR37831:SF1">
    <property type="entry name" value="D-RIBOSE PYRANASE"/>
    <property type="match status" value="1"/>
</dbReference>
<dbReference type="GO" id="GO:0019303">
    <property type="term" value="P:D-ribose catabolic process"/>
    <property type="evidence" value="ECO:0007669"/>
    <property type="project" value="UniProtKB-UniRule"/>
</dbReference>
<dbReference type="Proteomes" id="UP000185426">
    <property type="component" value="Chromosome"/>
</dbReference>
<dbReference type="Pfam" id="PF05025">
    <property type="entry name" value="RbsD_FucU"/>
    <property type="match status" value="1"/>
</dbReference>
<keyword evidence="3 6" id="KW-0963">Cytoplasm</keyword>